<reference evidence="3" key="2">
    <citation type="submission" date="2012-04" db="EMBL/GenBank/DDBJ databases">
        <title>Complete genome sequence of Providencia stuartii clinical isolate MRSN 2154.</title>
        <authorList>
            <person name="Clifford R.J."/>
            <person name="Hang J."/>
            <person name="Riley M.C."/>
            <person name="Onmus-Leone F."/>
            <person name="Kuschner R.A."/>
            <person name="Lesho E.P."/>
            <person name="Waterman P.E."/>
        </authorList>
    </citation>
    <scope>NUCLEOTIDE SEQUENCE [LARGE SCALE GENOMIC DNA]</scope>
    <source>
        <strain evidence="3">MRSN 2154</strain>
    </source>
</reference>
<dbReference type="Proteomes" id="UP000005012">
    <property type="component" value="Chromosome"/>
</dbReference>
<organism evidence="2 3">
    <name type="scientific">Providencia stuartii (strain MRSN 2154)</name>
    <dbReference type="NCBI Taxonomy" id="1157951"/>
    <lineage>
        <taxon>Bacteria</taxon>
        <taxon>Pseudomonadati</taxon>
        <taxon>Pseudomonadota</taxon>
        <taxon>Gammaproteobacteria</taxon>
        <taxon>Enterobacterales</taxon>
        <taxon>Morganellaceae</taxon>
        <taxon>Providencia</taxon>
    </lineage>
</organism>
<dbReference type="Gene3D" id="3.90.550.10">
    <property type="entry name" value="Spore Coat Polysaccharide Biosynthesis Protein SpsA, Chain A"/>
    <property type="match status" value="1"/>
</dbReference>
<feature type="transmembrane region" description="Helical" evidence="1">
    <location>
        <begin position="134"/>
        <end position="152"/>
    </location>
</feature>
<evidence type="ECO:0000313" key="3">
    <source>
        <dbReference type="Proteomes" id="UP000005012"/>
    </source>
</evidence>
<dbReference type="HOGENOM" id="CLU_025996_21_1_6"/>
<dbReference type="SUPFAM" id="SSF53448">
    <property type="entry name" value="Nucleotide-diphospho-sugar transferases"/>
    <property type="match status" value="1"/>
</dbReference>
<dbReference type="GO" id="GO:0016740">
    <property type="term" value="F:transferase activity"/>
    <property type="evidence" value="ECO:0007669"/>
    <property type="project" value="UniProtKB-KW"/>
</dbReference>
<evidence type="ECO:0000256" key="1">
    <source>
        <dbReference type="SAM" id="Phobius"/>
    </source>
</evidence>
<sequence length="163" mass="19008">MASGTWLIFMNAGDTFYAHDTLEKIIPSLDKKKAIVYGDMFYNGKIVPAENISILKSGVIMACHQSMFFNKELIGQDLKYNLSYPIYADYELVVKITEKNKYTTTHIKIPVSIYEGGGVSDKISKQKRYDKYKIVYKYYGFLGVYNSLFYWIKNKIKRKIKMR</sequence>
<dbReference type="AlphaFoldDB" id="A0A140NKF6"/>
<protein>
    <submittedName>
        <fullName evidence="2">Family 2 glycosyl transferase</fullName>
    </submittedName>
</protein>
<dbReference type="PATRIC" id="fig|1157951.4.peg.1235"/>
<gene>
    <name evidence="2" type="ordered locus">S70_06230</name>
</gene>
<keyword evidence="1" id="KW-0812">Transmembrane</keyword>
<keyword evidence="1" id="KW-0472">Membrane</keyword>
<proteinExistence type="predicted"/>
<dbReference type="EMBL" id="CP003488">
    <property type="protein sequence ID" value="AFH93117.1"/>
    <property type="molecule type" value="Genomic_DNA"/>
</dbReference>
<dbReference type="KEGG" id="psi:S70_06230"/>
<reference evidence="2 3" key="1">
    <citation type="journal article" date="2012" name="J. Bacteriol.">
        <title>Complete Genome Sequence of Providencia stuartii Clinical Isolate MRSN 2154.</title>
        <authorList>
            <person name="Clifford R.J."/>
            <person name="Hang J."/>
            <person name="Riley M.C."/>
            <person name="Onmus-Leone F."/>
            <person name="Kuschner R.A."/>
            <person name="Lesho E.P."/>
            <person name="Waterman P.E."/>
        </authorList>
    </citation>
    <scope>NUCLEOTIDE SEQUENCE [LARGE SCALE GENOMIC DNA]</scope>
    <source>
        <strain evidence="2 3">MRSN 2154</strain>
    </source>
</reference>
<evidence type="ECO:0000313" key="2">
    <source>
        <dbReference type="EMBL" id="AFH93117.1"/>
    </source>
</evidence>
<keyword evidence="2" id="KW-0808">Transferase</keyword>
<keyword evidence="1" id="KW-1133">Transmembrane helix</keyword>
<accession>A0A140NKF6</accession>
<dbReference type="InterPro" id="IPR029044">
    <property type="entry name" value="Nucleotide-diphossugar_trans"/>
</dbReference>
<name>A0A140NKF6_PROSM</name>